<organism evidence="8 9">
    <name type="scientific">Ricinus communis</name>
    <name type="common">Castor bean</name>
    <dbReference type="NCBI Taxonomy" id="3988"/>
    <lineage>
        <taxon>Eukaryota</taxon>
        <taxon>Viridiplantae</taxon>
        <taxon>Streptophyta</taxon>
        <taxon>Embryophyta</taxon>
        <taxon>Tracheophyta</taxon>
        <taxon>Spermatophyta</taxon>
        <taxon>Magnoliopsida</taxon>
        <taxon>eudicotyledons</taxon>
        <taxon>Gunneridae</taxon>
        <taxon>Pentapetalae</taxon>
        <taxon>rosids</taxon>
        <taxon>fabids</taxon>
        <taxon>Malpighiales</taxon>
        <taxon>Euphorbiaceae</taxon>
        <taxon>Acalyphoideae</taxon>
        <taxon>Acalypheae</taxon>
        <taxon>Ricinus</taxon>
    </lineage>
</organism>
<proteinExistence type="predicted"/>
<evidence type="ECO:0000259" key="7">
    <source>
        <dbReference type="Pfam" id="PF12819"/>
    </source>
</evidence>
<dbReference type="Proteomes" id="UP000008311">
    <property type="component" value="Unassembled WGS sequence"/>
</dbReference>
<dbReference type="InterPro" id="IPR024788">
    <property type="entry name" value="Malectin-like_Carb-bd_dom"/>
</dbReference>
<keyword evidence="9" id="KW-1185">Reference proteome</keyword>
<evidence type="ECO:0000313" key="8">
    <source>
        <dbReference type="EMBL" id="EEF32140.1"/>
    </source>
</evidence>
<dbReference type="AlphaFoldDB" id="B9SW65"/>
<keyword evidence="5" id="KW-0472">Membrane</keyword>
<feature type="domain" description="Malectin-like" evidence="7">
    <location>
        <begin position="33"/>
        <end position="207"/>
    </location>
</feature>
<sequence>MKELTEILAVVLGMMIMYSFQAYSQDPFNDLRIDCGASKSTPATDNDSVFWLPDDSYIKTGKNHLLTCSQNFRPLNILRYFPDGNKSCYNLPFYVSDKKFLFRAGFYYGNYDALLTPPIFNLETDGNLWAAVTTSMSEDEPIYHEMVYKINGDTSQVCLVRTSDDVPFISSLEAIYFLMDNLYHLYGLMENKTALLLHSRINYGANDSIGLVSLLPYIA</sequence>
<evidence type="ECO:0000256" key="5">
    <source>
        <dbReference type="ARBA" id="ARBA00023136"/>
    </source>
</evidence>
<reference evidence="9" key="1">
    <citation type="journal article" date="2010" name="Nat. Biotechnol.">
        <title>Draft genome sequence of the oilseed species Ricinus communis.</title>
        <authorList>
            <person name="Chan A.P."/>
            <person name="Crabtree J."/>
            <person name="Zhao Q."/>
            <person name="Lorenzi H."/>
            <person name="Orvis J."/>
            <person name="Puiu D."/>
            <person name="Melake-Berhan A."/>
            <person name="Jones K.M."/>
            <person name="Redman J."/>
            <person name="Chen G."/>
            <person name="Cahoon E.B."/>
            <person name="Gedil M."/>
            <person name="Stanke M."/>
            <person name="Haas B.J."/>
            <person name="Wortman J.R."/>
            <person name="Fraser-Liggett C.M."/>
            <person name="Ravel J."/>
            <person name="Rabinowicz P.D."/>
        </authorList>
    </citation>
    <scope>NUCLEOTIDE SEQUENCE [LARGE SCALE GENOMIC DNA]</scope>
    <source>
        <strain evidence="9">cv. Hale</strain>
    </source>
</reference>
<evidence type="ECO:0000256" key="1">
    <source>
        <dbReference type="ARBA" id="ARBA00004167"/>
    </source>
</evidence>
<dbReference type="PANTHER" id="PTHR45631">
    <property type="entry name" value="OS07G0107800 PROTEIN-RELATED"/>
    <property type="match status" value="1"/>
</dbReference>
<keyword evidence="8" id="KW-0418">Kinase</keyword>
<accession>B9SW65</accession>
<dbReference type="GO" id="GO:0016020">
    <property type="term" value="C:membrane"/>
    <property type="evidence" value="ECO:0007669"/>
    <property type="project" value="UniProtKB-SubCell"/>
</dbReference>
<protein>
    <submittedName>
        <fullName evidence="8">Kinase, putative</fullName>
    </submittedName>
</protein>
<dbReference type="STRING" id="3988.B9SW65"/>
<feature type="signal peptide" evidence="6">
    <location>
        <begin position="1"/>
        <end position="24"/>
    </location>
</feature>
<gene>
    <name evidence="8" type="ORF">RCOM_0327480</name>
</gene>
<dbReference type="eggNOG" id="ENOG502RXQK">
    <property type="taxonomic scope" value="Eukaryota"/>
</dbReference>
<keyword evidence="4" id="KW-1133">Transmembrane helix</keyword>
<dbReference type="Pfam" id="PF12819">
    <property type="entry name" value="Malectin_like"/>
    <property type="match status" value="1"/>
</dbReference>
<evidence type="ECO:0000256" key="2">
    <source>
        <dbReference type="ARBA" id="ARBA00022692"/>
    </source>
</evidence>
<dbReference type="EMBL" id="EQ974188">
    <property type="protein sequence ID" value="EEF32140.1"/>
    <property type="molecule type" value="Genomic_DNA"/>
</dbReference>
<feature type="chain" id="PRO_5002891751" evidence="6">
    <location>
        <begin position="25"/>
        <end position="219"/>
    </location>
</feature>
<evidence type="ECO:0000256" key="6">
    <source>
        <dbReference type="SAM" id="SignalP"/>
    </source>
</evidence>
<keyword evidence="8" id="KW-0808">Transferase</keyword>
<dbReference type="GO" id="GO:0016301">
    <property type="term" value="F:kinase activity"/>
    <property type="evidence" value="ECO:0007669"/>
    <property type="project" value="UniProtKB-KW"/>
</dbReference>
<dbReference type="InParanoid" id="B9SW65"/>
<keyword evidence="3 6" id="KW-0732">Signal</keyword>
<evidence type="ECO:0000313" key="9">
    <source>
        <dbReference type="Proteomes" id="UP000008311"/>
    </source>
</evidence>
<comment type="subcellular location">
    <subcellularLocation>
        <location evidence="1">Membrane</location>
        <topology evidence="1">Single-pass membrane protein</topology>
    </subcellularLocation>
</comment>
<name>B9SW65_RICCO</name>
<keyword evidence="2" id="KW-0812">Transmembrane</keyword>
<evidence type="ECO:0000256" key="4">
    <source>
        <dbReference type="ARBA" id="ARBA00022989"/>
    </source>
</evidence>
<evidence type="ECO:0000256" key="3">
    <source>
        <dbReference type="ARBA" id="ARBA00022729"/>
    </source>
</evidence>
<dbReference type="PANTHER" id="PTHR45631:SF186">
    <property type="entry name" value="MALECTIN-LIKE DOMAIN-CONTAINING PROTEIN"/>
    <property type="match status" value="1"/>
</dbReference>